<dbReference type="PANTHER" id="PTHR11200:SF286">
    <property type="entry name" value="5-PHOSPHATASE, PUTATIVE (AFU_ORTHOLOGUE AFUA_5G07600)-RELATED"/>
    <property type="match status" value="1"/>
</dbReference>
<proteinExistence type="predicted"/>
<dbReference type="SMART" id="SM00128">
    <property type="entry name" value="IPPc"/>
    <property type="match status" value="1"/>
</dbReference>
<gene>
    <name evidence="4" type="ORF">J3D65DRAFT_623345</name>
</gene>
<evidence type="ECO:0000256" key="2">
    <source>
        <dbReference type="SAM" id="Phobius"/>
    </source>
</evidence>
<keyword evidence="4" id="KW-0255">Endonuclease</keyword>
<dbReference type="PANTHER" id="PTHR11200">
    <property type="entry name" value="INOSITOL 5-PHOSPHATASE"/>
    <property type="match status" value="1"/>
</dbReference>
<evidence type="ECO:0000313" key="4">
    <source>
        <dbReference type="EMBL" id="KAK7536756.1"/>
    </source>
</evidence>
<dbReference type="GO" id="GO:0004519">
    <property type="term" value="F:endonuclease activity"/>
    <property type="evidence" value="ECO:0007669"/>
    <property type="project" value="UniProtKB-KW"/>
</dbReference>
<protein>
    <submittedName>
        <fullName evidence="4">Endonuclease/exonuclease/phosphatase</fullName>
    </submittedName>
</protein>
<feature type="region of interest" description="Disordered" evidence="1">
    <location>
        <begin position="409"/>
        <end position="431"/>
    </location>
</feature>
<dbReference type="RefSeq" id="XP_066654907.1">
    <property type="nucleotide sequence ID" value="XM_066800153.1"/>
</dbReference>
<feature type="compositionally biased region" description="Pro residues" evidence="1">
    <location>
        <begin position="328"/>
        <end position="340"/>
    </location>
</feature>
<dbReference type="Pfam" id="PF22669">
    <property type="entry name" value="Exo_endo_phos2"/>
    <property type="match status" value="1"/>
</dbReference>
<dbReference type="Proteomes" id="UP001360953">
    <property type="component" value="Unassembled WGS sequence"/>
</dbReference>
<evidence type="ECO:0000259" key="3">
    <source>
        <dbReference type="SMART" id="SM00128"/>
    </source>
</evidence>
<dbReference type="InterPro" id="IPR036691">
    <property type="entry name" value="Endo/exonu/phosph_ase_sf"/>
</dbReference>
<accession>A0ABR1LNJ1</accession>
<evidence type="ECO:0000256" key="1">
    <source>
        <dbReference type="SAM" id="MobiDB-lite"/>
    </source>
</evidence>
<evidence type="ECO:0000313" key="5">
    <source>
        <dbReference type="Proteomes" id="UP001360953"/>
    </source>
</evidence>
<dbReference type="SUPFAM" id="SSF56219">
    <property type="entry name" value="DNase I-like"/>
    <property type="match status" value="1"/>
</dbReference>
<dbReference type="InterPro" id="IPR046985">
    <property type="entry name" value="IP5"/>
</dbReference>
<feature type="domain" description="Inositol polyphosphate-related phosphatase" evidence="3">
    <location>
        <begin position="3"/>
        <end position="410"/>
    </location>
</feature>
<feature type="compositionally biased region" description="Pro residues" evidence="1">
    <location>
        <begin position="409"/>
        <end position="426"/>
    </location>
</feature>
<organism evidence="4 5">
    <name type="scientific">Phyllosticta citribraziliensis</name>
    <dbReference type="NCBI Taxonomy" id="989973"/>
    <lineage>
        <taxon>Eukaryota</taxon>
        <taxon>Fungi</taxon>
        <taxon>Dikarya</taxon>
        <taxon>Ascomycota</taxon>
        <taxon>Pezizomycotina</taxon>
        <taxon>Dothideomycetes</taxon>
        <taxon>Dothideomycetes incertae sedis</taxon>
        <taxon>Botryosphaeriales</taxon>
        <taxon>Phyllostictaceae</taxon>
        <taxon>Phyllosticta</taxon>
    </lineage>
</organism>
<dbReference type="EMBL" id="JBBPEH010000006">
    <property type="protein sequence ID" value="KAK7536756.1"/>
    <property type="molecule type" value="Genomic_DNA"/>
</dbReference>
<keyword evidence="4" id="KW-0540">Nuclease</keyword>
<name>A0ABR1LNJ1_9PEZI</name>
<feature type="region of interest" description="Disordered" evidence="1">
    <location>
        <begin position="321"/>
        <end position="343"/>
    </location>
</feature>
<dbReference type="Gene3D" id="3.60.10.10">
    <property type="entry name" value="Endonuclease/exonuclease/phosphatase"/>
    <property type="match status" value="1"/>
</dbReference>
<comment type="caution">
    <text evidence="4">The sequence shown here is derived from an EMBL/GenBank/DDBJ whole genome shotgun (WGS) entry which is preliminary data.</text>
</comment>
<reference evidence="4 5" key="1">
    <citation type="submission" date="2024-04" db="EMBL/GenBank/DDBJ databases">
        <title>Phyllosticta paracitricarpa is synonymous to the EU quarantine fungus P. citricarpa based on phylogenomic analyses.</title>
        <authorList>
            <consortium name="Lawrence Berkeley National Laboratory"/>
            <person name="Van ingen-buijs V.A."/>
            <person name="Van westerhoven A.C."/>
            <person name="Haridas S."/>
            <person name="Skiadas P."/>
            <person name="Martin F."/>
            <person name="Groenewald J.Z."/>
            <person name="Crous P.W."/>
            <person name="Seidl M.F."/>
        </authorList>
    </citation>
    <scope>NUCLEOTIDE SEQUENCE [LARGE SCALE GENOMIC DNA]</scope>
    <source>
        <strain evidence="4 5">CPC 17464</strain>
    </source>
</reference>
<dbReference type="InterPro" id="IPR000300">
    <property type="entry name" value="IPPc"/>
</dbReference>
<sequence>MTPPLNLYLFTWNLARNLVDPRQLAVDFFRAAAPSRSGSSSPSGSGSGSTTTTLPDVIVLSLQEIAPIAYAFLGGHLLDPYLSRIIDTLPLAAKHHGASPDTYRHVLTKSLGLTAIMVFATPDAADRISWIQTAGVGVGLWDMGNKGAVGVRLGLRPEPDTDLQEDVELTFVAAHLAPMEPAVARRKEDWEAIARNLVFEADAEHAAAKAGEPAVERGARDGDDQQPLISKDYASSAATALHGIYSPTAHVFFAGDLNYRTSDTPPSPQDHHSFPQLEASPDSPLHYSHLLKSDQLAREKAAGRVFQGFVEEPITFPPTYKFSFSRRPVPPPPSETPSPEPELTTWPWAKHRFPSWCDRILFLSSSSPSNDSSSSDSPLQPHSYTSLPILASSDHAPVALSLSLIPKPVTPPSDPAHPRNKPPFPLSPDWKQRRDAARRKEVVVGVLSWLALTWEGNGVLLAVIVGWAAVWGVLGSR</sequence>
<keyword evidence="5" id="KW-1185">Reference proteome</keyword>
<feature type="region of interest" description="Disordered" evidence="1">
    <location>
        <begin position="261"/>
        <end position="286"/>
    </location>
</feature>
<dbReference type="GeneID" id="92033059"/>
<feature type="transmembrane region" description="Helical" evidence="2">
    <location>
        <begin position="442"/>
        <end position="474"/>
    </location>
</feature>
<keyword evidence="2" id="KW-0812">Transmembrane</keyword>
<keyword evidence="2" id="KW-1133">Transmembrane helix</keyword>
<keyword evidence="4" id="KW-0378">Hydrolase</keyword>
<keyword evidence="2" id="KW-0472">Membrane</keyword>